<dbReference type="Proteomes" id="UP001431783">
    <property type="component" value="Unassembled WGS sequence"/>
</dbReference>
<dbReference type="EMBL" id="JARQZJ010000008">
    <property type="protein sequence ID" value="KAK9871875.1"/>
    <property type="molecule type" value="Genomic_DNA"/>
</dbReference>
<evidence type="ECO:0000259" key="2">
    <source>
        <dbReference type="Pfam" id="PF04218"/>
    </source>
</evidence>
<sequence>MLVIQFCSLYPQLYEINDDPKRKEFLDDLFSYMQKKVMSPRKYKCLMIAEKKKLIEKVEGGEKKSDVAKEFKIPLSTLSTIIRHKEKIDAARAAGVRKEPVKVNFLVWKKAW</sequence>
<accession>A0AAW1TTD2</accession>
<protein>
    <recommendedName>
        <fullName evidence="2">HTH psq-type domain-containing protein</fullName>
    </recommendedName>
</protein>
<dbReference type="SUPFAM" id="SSF46689">
    <property type="entry name" value="Homeodomain-like"/>
    <property type="match status" value="1"/>
</dbReference>
<dbReference type="Gene3D" id="1.10.10.60">
    <property type="entry name" value="Homeodomain-like"/>
    <property type="match status" value="1"/>
</dbReference>
<feature type="domain" description="HTH psq-type" evidence="2">
    <location>
        <begin position="45"/>
        <end position="88"/>
    </location>
</feature>
<gene>
    <name evidence="3" type="ORF">WA026_015123</name>
</gene>
<comment type="subcellular location">
    <subcellularLocation>
        <location evidence="1">Nucleus</location>
    </subcellularLocation>
</comment>
<dbReference type="Pfam" id="PF04218">
    <property type="entry name" value="CENP-B_N"/>
    <property type="match status" value="1"/>
</dbReference>
<comment type="caution">
    <text evidence="3">The sequence shown here is derived from an EMBL/GenBank/DDBJ whole genome shotgun (WGS) entry which is preliminary data.</text>
</comment>
<dbReference type="InterPro" id="IPR007889">
    <property type="entry name" value="HTH_Psq"/>
</dbReference>
<dbReference type="InterPro" id="IPR009057">
    <property type="entry name" value="Homeodomain-like_sf"/>
</dbReference>
<dbReference type="AlphaFoldDB" id="A0AAW1TTD2"/>
<evidence type="ECO:0000313" key="4">
    <source>
        <dbReference type="Proteomes" id="UP001431783"/>
    </source>
</evidence>
<dbReference type="GO" id="GO:0005634">
    <property type="term" value="C:nucleus"/>
    <property type="evidence" value="ECO:0007669"/>
    <property type="project" value="UniProtKB-SubCell"/>
</dbReference>
<organism evidence="3 4">
    <name type="scientific">Henosepilachna vigintioctopunctata</name>
    <dbReference type="NCBI Taxonomy" id="420089"/>
    <lineage>
        <taxon>Eukaryota</taxon>
        <taxon>Metazoa</taxon>
        <taxon>Ecdysozoa</taxon>
        <taxon>Arthropoda</taxon>
        <taxon>Hexapoda</taxon>
        <taxon>Insecta</taxon>
        <taxon>Pterygota</taxon>
        <taxon>Neoptera</taxon>
        <taxon>Endopterygota</taxon>
        <taxon>Coleoptera</taxon>
        <taxon>Polyphaga</taxon>
        <taxon>Cucujiformia</taxon>
        <taxon>Coccinelloidea</taxon>
        <taxon>Coccinellidae</taxon>
        <taxon>Epilachninae</taxon>
        <taxon>Epilachnini</taxon>
        <taxon>Henosepilachna</taxon>
    </lineage>
</organism>
<evidence type="ECO:0000256" key="1">
    <source>
        <dbReference type="ARBA" id="ARBA00004123"/>
    </source>
</evidence>
<proteinExistence type="predicted"/>
<evidence type="ECO:0000313" key="3">
    <source>
        <dbReference type="EMBL" id="KAK9871875.1"/>
    </source>
</evidence>
<dbReference type="GO" id="GO:0003677">
    <property type="term" value="F:DNA binding"/>
    <property type="evidence" value="ECO:0007669"/>
    <property type="project" value="InterPro"/>
</dbReference>
<keyword evidence="4" id="KW-1185">Reference proteome</keyword>
<reference evidence="3 4" key="1">
    <citation type="submission" date="2023-03" db="EMBL/GenBank/DDBJ databases">
        <title>Genome insight into feeding habits of ladybird beetles.</title>
        <authorList>
            <person name="Li H.-S."/>
            <person name="Huang Y.-H."/>
            <person name="Pang H."/>
        </authorList>
    </citation>
    <scope>NUCLEOTIDE SEQUENCE [LARGE SCALE GENOMIC DNA]</scope>
    <source>
        <strain evidence="3">SYSU_2023b</strain>
        <tissue evidence="3">Whole body</tissue>
    </source>
</reference>
<name>A0AAW1TTD2_9CUCU</name>